<comment type="caution">
    <text evidence="2">The sequence shown here is derived from an EMBL/GenBank/DDBJ whole genome shotgun (WGS) entry which is preliminary data.</text>
</comment>
<proteinExistence type="predicted"/>
<reference evidence="3" key="3">
    <citation type="journal article" date="2018" name="Mol. Plant Microbe Interact.">
        <title>Genome sequence resources for the wheat stripe rust pathogen (Puccinia striiformis f. sp. tritici) and the barley stripe rust pathogen (Puccinia striiformis f. sp. hordei).</title>
        <authorList>
            <person name="Xia C."/>
            <person name="Wang M."/>
            <person name="Yin C."/>
            <person name="Cornejo O.E."/>
            <person name="Hulbert S.H."/>
            <person name="Chen X."/>
        </authorList>
    </citation>
    <scope>NUCLEOTIDE SEQUENCE [LARGE SCALE GENOMIC DNA]</scope>
    <source>
        <strain evidence="3">93TX-2</strain>
    </source>
</reference>
<organism evidence="2 3">
    <name type="scientific">Puccinia striiformis</name>
    <dbReference type="NCBI Taxonomy" id="27350"/>
    <lineage>
        <taxon>Eukaryota</taxon>
        <taxon>Fungi</taxon>
        <taxon>Dikarya</taxon>
        <taxon>Basidiomycota</taxon>
        <taxon>Pucciniomycotina</taxon>
        <taxon>Pucciniomycetes</taxon>
        <taxon>Pucciniales</taxon>
        <taxon>Pucciniaceae</taxon>
        <taxon>Puccinia</taxon>
    </lineage>
</organism>
<reference evidence="2 3" key="1">
    <citation type="submission" date="2017-12" db="EMBL/GenBank/DDBJ databases">
        <title>Gene loss provides genomic basis for host adaptation in cereal stripe rust fungi.</title>
        <authorList>
            <person name="Xia C."/>
        </authorList>
    </citation>
    <scope>NUCLEOTIDE SEQUENCE [LARGE SCALE GENOMIC DNA]</scope>
    <source>
        <strain evidence="2 3">93TX-2</strain>
    </source>
</reference>
<accession>A0A2S4V7C0</accession>
<name>A0A2S4V7C0_9BASI</name>
<dbReference type="Proteomes" id="UP000238274">
    <property type="component" value="Unassembled WGS sequence"/>
</dbReference>
<protein>
    <submittedName>
        <fullName evidence="2">Uncharacterized protein</fullName>
    </submittedName>
</protein>
<keyword evidence="3" id="KW-1185">Reference proteome</keyword>
<evidence type="ECO:0000313" key="3">
    <source>
        <dbReference type="Proteomes" id="UP000238274"/>
    </source>
</evidence>
<sequence>MAEDVKSPVSSSNPAPSTTRTGKG</sequence>
<feature type="region of interest" description="Disordered" evidence="1">
    <location>
        <begin position="1"/>
        <end position="24"/>
    </location>
</feature>
<evidence type="ECO:0000313" key="2">
    <source>
        <dbReference type="EMBL" id="POW05429.1"/>
    </source>
</evidence>
<dbReference type="VEuPathDB" id="FungiDB:PSHT_10752"/>
<evidence type="ECO:0000256" key="1">
    <source>
        <dbReference type="SAM" id="MobiDB-lite"/>
    </source>
</evidence>
<feature type="compositionally biased region" description="Polar residues" evidence="1">
    <location>
        <begin position="8"/>
        <end position="24"/>
    </location>
</feature>
<reference evidence="3" key="2">
    <citation type="journal article" date="2018" name="BMC Genomics">
        <title>Genomic insights into host adaptation between the wheat stripe rust pathogen (Puccinia striiformis f. sp. tritici) and the barley stripe rust pathogen (Puccinia striiformis f. sp. hordei).</title>
        <authorList>
            <person name="Xia C."/>
            <person name="Wang M."/>
            <person name="Yin C."/>
            <person name="Cornejo O.E."/>
            <person name="Hulbert S.H."/>
            <person name="Chen X."/>
        </authorList>
    </citation>
    <scope>NUCLEOTIDE SEQUENCE [LARGE SCALE GENOMIC DNA]</scope>
    <source>
        <strain evidence="3">93TX-2</strain>
    </source>
</reference>
<dbReference type="EMBL" id="PKSM01000171">
    <property type="protein sequence ID" value="POW05429.1"/>
    <property type="molecule type" value="Genomic_DNA"/>
</dbReference>
<gene>
    <name evidence="2" type="ORF">PSHT_10752</name>
</gene>
<dbReference type="AlphaFoldDB" id="A0A2S4V7C0"/>